<dbReference type="Proteomes" id="UP000518188">
    <property type="component" value="Unassembled WGS sequence"/>
</dbReference>
<comment type="caution">
    <text evidence="2">The sequence shown here is derived from an EMBL/GenBank/DDBJ whole genome shotgun (WGS) entry which is preliminary data.</text>
</comment>
<feature type="transmembrane region" description="Helical" evidence="1">
    <location>
        <begin position="7"/>
        <end position="25"/>
    </location>
</feature>
<feature type="transmembrane region" description="Helical" evidence="1">
    <location>
        <begin position="31"/>
        <end position="54"/>
    </location>
</feature>
<organism evidence="2 3">
    <name type="scientific">Mycolicibacterium septicum DSM 44393</name>
    <dbReference type="NCBI Taxonomy" id="1341646"/>
    <lineage>
        <taxon>Bacteria</taxon>
        <taxon>Bacillati</taxon>
        <taxon>Actinomycetota</taxon>
        <taxon>Actinomycetes</taxon>
        <taxon>Mycobacteriales</taxon>
        <taxon>Mycobacteriaceae</taxon>
        <taxon>Mycolicibacterium</taxon>
    </lineage>
</organism>
<accession>A0A7X6MW58</accession>
<sequence>MEKFARRFGIAVTLVFIAMLSVWAFNAAKQFSIVTILVAIGLTVTSIFSITMMLESKTVSFQATFDTSGTRIMPDKRIERNLHRLIVAGTLSTWLMFLAWVTGVLYLPLGSFRHVFPLCAAAAGAVLAWSWFKLSTQGSLSYLVLRPEGFEFATLREPKTGNWDAIENITDSLPEQGRLWNPMVVTVTGGEALVMESVGIYTPKGTALIELVRFYWQHPELRDELTDGRAVDRLRAA</sequence>
<evidence type="ECO:0000313" key="2">
    <source>
        <dbReference type="EMBL" id="NKZ14009.1"/>
    </source>
</evidence>
<proteinExistence type="predicted"/>
<keyword evidence="1" id="KW-0472">Membrane</keyword>
<dbReference type="EMBL" id="JAAXPJ010000010">
    <property type="protein sequence ID" value="NKZ14009.1"/>
    <property type="molecule type" value="Genomic_DNA"/>
</dbReference>
<evidence type="ECO:0000256" key="1">
    <source>
        <dbReference type="SAM" id="Phobius"/>
    </source>
</evidence>
<feature type="transmembrane region" description="Helical" evidence="1">
    <location>
        <begin position="115"/>
        <end position="132"/>
    </location>
</feature>
<keyword evidence="1" id="KW-0812">Transmembrane</keyword>
<dbReference type="AlphaFoldDB" id="A0A7X6MW58"/>
<keyword evidence="1" id="KW-1133">Transmembrane helix</keyword>
<protein>
    <submittedName>
        <fullName evidence="2">Uncharacterized protein</fullName>
    </submittedName>
</protein>
<name>A0A7X6MW58_9MYCO</name>
<dbReference type="RefSeq" id="WP_044515567.1">
    <property type="nucleotide sequence ID" value="NZ_HG322951.1"/>
</dbReference>
<evidence type="ECO:0000313" key="3">
    <source>
        <dbReference type="Proteomes" id="UP000518188"/>
    </source>
</evidence>
<reference evidence="2 3" key="1">
    <citation type="submission" date="2020-04" db="EMBL/GenBank/DDBJ databases">
        <title>MicrobeNet Type strains.</title>
        <authorList>
            <person name="Nicholson A.C."/>
        </authorList>
    </citation>
    <scope>NUCLEOTIDE SEQUENCE [LARGE SCALE GENOMIC DNA]</scope>
    <source>
        <strain evidence="2 3">ATCC 700731</strain>
    </source>
</reference>
<feature type="transmembrane region" description="Helical" evidence="1">
    <location>
        <begin position="85"/>
        <end position="109"/>
    </location>
</feature>
<gene>
    <name evidence="2" type="ORF">HGA11_23800</name>
</gene>